<proteinExistence type="predicted"/>
<dbReference type="Proteomes" id="UP000193884">
    <property type="component" value="Unassembled WGS sequence"/>
</dbReference>
<keyword evidence="2" id="KW-1185">Reference proteome</keyword>
<accession>A0ABX3X312</accession>
<comment type="caution">
    <text evidence="1">The sequence shown here is derived from an EMBL/GenBank/DDBJ whole genome shotgun (WGS) entry which is preliminary data.</text>
</comment>
<evidence type="ECO:0000313" key="1">
    <source>
        <dbReference type="EMBL" id="OSJ28746.1"/>
    </source>
</evidence>
<dbReference type="EMBL" id="NAFK01000160">
    <property type="protein sequence ID" value="OSJ28746.1"/>
    <property type="molecule type" value="Genomic_DNA"/>
</dbReference>
<gene>
    <name evidence="1" type="ORF">BST63_16440</name>
</gene>
<protein>
    <submittedName>
        <fullName evidence="1">Uncharacterized protein</fullName>
    </submittedName>
</protein>
<organism evidence="1 2">
    <name type="scientific">Bradyrhizobium canariense</name>
    <dbReference type="NCBI Taxonomy" id="255045"/>
    <lineage>
        <taxon>Bacteria</taxon>
        <taxon>Pseudomonadati</taxon>
        <taxon>Pseudomonadota</taxon>
        <taxon>Alphaproteobacteria</taxon>
        <taxon>Hyphomicrobiales</taxon>
        <taxon>Nitrobacteraceae</taxon>
        <taxon>Bradyrhizobium</taxon>
    </lineage>
</organism>
<reference evidence="1 2" key="1">
    <citation type="submission" date="2017-03" db="EMBL/GenBank/DDBJ databases">
        <title>Whole genome sequences of fourteen strains of Bradyrhizobium canariense and one strain of Bradyrhizobium japonicum isolated from Lupinus (Papilionoideae: Genisteae) species in Algeria.</title>
        <authorList>
            <person name="Crovadore J."/>
            <person name="Chekireb D."/>
            <person name="Brachmann A."/>
            <person name="Chablais R."/>
            <person name="Cochard B."/>
            <person name="Lefort F."/>
        </authorList>
    </citation>
    <scope>NUCLEOTIDE SEQUENCE [LARGE SCALE GENOMIC DNA]</scope>
    <source>
        <strain evidence="1 2">UBMAN05</strain>
    </source>
</reference>
<evidence type="ECO:0000313" key="2">
    <source>
        <dbReference type="Proteomes" id="UP000193884"/>
    </source>
</evidence>
<sequence>MAFQFGQAIGNYGSLRDGIDQVDPTTGLPDAQAILSVSEPHSRGAILVAAVFDAFVTIYRSRVADLIRMVTGDGSRFPERDLHPDLVNRLTAEANKTAGHVLRMCIRALD</sequence>
<name>A0ABX3X312_9BRAD</name>